<proteinExistence type="predicted"/>
<dbReference type="EMBL" id="QGNW01000492">
    <property type="protein sequence ID" value="RVW69550.1"/>
    <property type="molecule type" value="Genomic_DNA"/>
</dbReference>
<gene>
    <name evidence="3" type="ORF">CK203_059356</name>
</gene>
<sequence length="597" mass="68293">MLFCSKVVDVPTLDELQNEVVVTLCLFEKYFPPSFFEIMVHLTVHLVREVRLCGPIYLRWMYPFERFMKVLKGYVRNRNQPEGCIAECYIVEEGIEFCTEYLSNVEAIGIPSTSKIDQKVRASIFGGHTMKVEVAIGNEEPDRDDLRATENSGVSIVAITMQIVSAKDKNPVFGELCFYGVITEIWDLDYTMFRIPIFNCDWVDNKNGIRVDDLGFTLVDFNKMAHKSNPFILASQAKQVFYVQDELDPRCCEGIWVEDKSYIFYASILGVLARTMAPIRYNKWRDVPIQVKNNLWDTIEASFTLDSKSRRNCMLTMGKCFQSFKNMLTVKYVIPFKDQQEMATTGYTEIIDRSILWKKAMEKKDGTYDEVVIPMVEKIEFVKESQERQSKFEANILAQISQMMPSTPQSDVSSSNIKEKQIVLPQVVEKPKRQVDDHVPTVQKTNKVRKCQLALGTKENVVVASTIILECGVNFLVIVDTSYEPNAPLFVPIPNQITTIGEALGYQVLWSAQTDSKKFKKQRNKETQLSSKDENPVDIKNFATLVGLLLKEGKVHAVNITKNVFGEPCKSFLMNDDMDMIISSTEVSSNCLMFYIW</sequence>
<organism evidence="3 4">
    <name type="scientific">Vitis vinifera</name>
    <name type="common">Grape</name>
    <dbReference type="NCBI Taxonomy" id="29760"/>
    <lineage>
        <taxon>Eukaryota</taxon>
        <taxon>Viridiplantae</taxon>
        <taxon>Streptophyta</taxon>
        <taxon>Embryophyta</taxon>
        <taxon>Tracheophyta</taxon>
        <taxon>Spermatophyta</taxon>
        <taxon>Magnoliopsida</taxon>
        <taxon>eudicotyledons</taxon>
        <taxon>Gunneridae</taxon>
        <taxon>Pentapetalae</taxon>
        <taxon>rosids</taxon>
        <taxon>Vitales</taxon>
        <taxon>Vitaceae</taxon>
        <taxon>Viteae</taxon>
        <taxon>Vitis</taxon>
    </lineage>
</organism>
<comment type="caution">
    <text evidence="3">The sequence shown here is derived from an EMBL/GenBank/DDBJ whole genome shotgun (WGS) entry which is preliminary data.</text>
</comment>
<reference evidence="3 4" key="1">
    <citation type="journal article" date="2018" name="PLoS Genet.">
        <title>Population sequencing reveals clonal diversity and ancestral inbreeding in the grapevine cultivar Chardonnay.</title>
        <authorList>
            <person name="Roach M.J."/>
            <person name="Johnson D.L."/>
            <person name="Bohlmann J."/>
            <person name="van Vuuren H.J."/>
            <person name="Jones S.J."/>
            <person name="Pretorius I.S."/>
            <person name="Schmidt S.A."/>
            <person name="Borneman A.R."/>
        </authorList>
    </citation>
    <scope>NUCLEOTIDE SEQUENCE [LARGE SCALE GENOMIC DNA]</scope>
    <source>
        <strain evidence="4">cv. Chardonnay</strain>
        <tissue evidence="3">Leaf</tissue>
    </source>
</reference>
<dbReference type="InterPro" id="IPR025452">
    <property type="entry name" value="DUF4218"/>
</dbReference>
<evidence type="ECO:0008006" key="5">
    <source>
        <dbReference type="Google" id="ProtNLM"/>
    </source>
</evidence>
<dbReference type="Pfam" id="PF13960">
    <property type="entry name" value="DUF4218"/>
    <property type="match status" value="1"/>
</dbReference>
<dbReference type="InterPro" id="IPR025312">
    <property type="entry name" value="DUF4216"/>
</dbReference>
<dbReference type="PANTHER" id="PTHR48258:SF9">
    <property type="entry name" value="OS01G0348150 PROTEIN"/>
    <property type="match status" value="1"/>
</dbReference>
<evidence type="ECO:0000313" key="3">
    <source>
        <dbReference type="EMBL" id="RVW69550.1"/>
    </source>
</evidence>
<evidence type="ECO:0000259" key="2">
    <source>
        <dbReference type="Pfam" id="PF13960"/>
    </source>
</evidence>
<feature type="domain" description="DUF4218" evidence="2">
    <location>
        <begin position="4"/>
        <end position="107"/>
    </location>
</feature>
<feature type="domain" description="DUF4216" evidence="1">
    <location>
        <begin position="186"/>
        <end position="248"/>
    </location>
</feature>
<dbReference type="Pfam" id="PF13952">
    <property type="entry name" value="DUF4216"/>
    <property type="match status" value="1"/>
</dbReference>
<dbReference type="PANTHER" id="PTHR48258">
    <property type="entry name" value="DUF4218 DOMAIN-CONTAINING PROTEIN-RELATED"/>
    <property type="match status" value="1"/>
</dbReference>
<evidence type="ECO:0000313" key="4">
    <source>
        <dbReference type="Proteomes" id="UP000288805"/>
    </source>
</evidence>
<dbReference type="Proteomes" id="UP000288805">
    <property type="component" value="Unassembled WGS sequence"/>
</dbReference>
<evidence type="ECO:0000259" key="1">
    <source>
        <dbReference type="Pfam" id="PF13952"/>
    </source>
</evidence>
<accession>A0A438GBK2</accession>
<protein>
    <recommendedName>
        <fullName evidence="5">DUF4218 domain-containing protein</fullName>
    </recommendedName>
</protein>
<name>A0A438GBK2_VITVI</name>
<dbReference type="AlphaFoldDB" id="A0A438GBK2"/>